<evidence type="ECO:0000259" key="4">
    <source>
        <dbReference type="Pfam" id="PF01648"/>
    </source>
</evidence>
<protein>
    <submittedName>
        <fullName evidence="5">4'-phosphopantetheinyl transferase superfamily protein</fullName>
    </submittedName>
</protein>
<keyword evidence="1 5" id="KW-0808">Transferase</keyword>
<dbReference type="EMBL" id="VFSS01000001">
    <property type="protein sequence ID" value="TPE58087.1"/>
    <property type="molecule type" value="Genomic_DNA"/>
</dbReference>
<accession>A0A501XCK1</accession>
<dbReference type="GO" id="GO:0008897">
    <property type="term" value="F:holo-[acyl-carrier-protein] synthase activity"/>
    <property type="evidence" value="ECO:0007669"/>
    <property type="project" value="InterPro"/>
</dbReference>
<evidence type="ECO:0000256" key="1">
    <source>
        <dbReference type="ARBA" id="ARBA00022679"/>
    </source>
</evidence>
<organism evidence="5 6">
    <name type="scientific">[Mycoplasma] falconis</name>
    <dbReference type="NCBI Taxonomy" id="92403"/>
    <lineage>
        <taxon>Bacteria</taxon>
        <taxon>Bacillati</taxon>
        <taxon>Mycoplasmatota</taxon>
        <taxon>Mycoplasmoidales</taxon>
        <taxon>Metamycoplasmataceae</taxon>
        <taxon>Metamycoplasma</taxon>
    </lineage>
</organism>
<dbReference type="InterPro" id="IPR008278">
    <property type="entry name" value="4-PPantetheinyl_Trfase_dom"/>
</dbReference>
<dbReference type="NCBIfam" id="TIGR00556">
    <property type="entry name" value="pantethn_trn"/>
    <property type="match status" value="1"/>
</dbReference>
<feature type="domain" description="4'-phosphopantetheinyl transferase" evidence="4">
    <location>
        <begin position="2"/>
        <end position="89"/>
    </location>
</feature>
<proteinExistence type="predicted"/>
<evidence type="ECO:0000256" key="2">
    <source>
        <dbReference type="ARBA" id="ARBA00022723"/>
    </source>
</evidence>
<evidence type="ECO:0000313" key="5">
    <source>
        <dbReference type="EMBL" id="TPE58087.1"/>
    </source>
</evidence>
<keyword evidence="6" id="KW-1185">Reference proteome</keyword>
<dbReference type="SUPFAM" id="SSF56214">
    <property type="entry name" value="4'-phosphopantetheinyl transferase"/>
    <property type="match status" value="1"/>
</dbReference>
<evidence type="ECO:0000256" key="3">
    <source>
        <dbReference type="ARBA" id="ARBA00022842"/>
    </source>
</evidence>
<dbReference type="GO" id="GO:0006633">
    <property type="term" value="P:fatty acid biosynthetic process"/>
    <property type="evidence" value="ECO:0007669"/>
    <property type="project" value="InterPro"/>
</dbReference>
<dbReference type="GO" id="GO:0000287">
    <property type="term" value="F:magnesium ion binding"/>
    <property type="evidence" value="ECO:0007669"/>
    <property type="project" value="InterPro"/>
</dbReference>
<dbReference type="Gene3D" id="3.90.470.20">
    <property type="entry name" value="4'-phosphopantetheinyl transferase domain"/>
    <property type="match status" value="1"/>
</dbReference>
<keyword evidence="2" id="KW-0479">Metal-binding</keyword>
<keyword evidence="3" id="KW-0460">Magnesium</keyword>
<gene>
    <name evidence="5" type="ORF">FJO69_00570</name>
</gene>
<sequence length="100" mass="11614">MVGVDLTTISRFENLEEHTIKNILHVEEIKEYQKINSLNKAKYLATRWAIKEAIFKSDNNYSNFSKIKIDKTPEGRYAFENFKISTSNEGNLLIAFVVKI</sequence>
<name>A0A501XCK1_9BACT</name>
<dbReference type="OrthoDB" id="389495at2"/>
<evidence type="ECO:0000313" key="6">
    <source>
        <dbReference type="Proteomes" id="UP000319776"/>
    </source>
</evidence>
<dbReference type="AlphaFoldDB" id="A0A501XCK1"/>
<reference evidence="5 6" key="1">
    <citation type="submission" date="2019-06" db="EMBL/GenBank/DDBJ databases">
        <title>Mycoplasma falconis type strain whole genome sequence.</title>
        <authorList>
            <person name="Spergser J."/>
        </authorList>
    </citation>
    <scope>NUCLEOTIDE SEQUENCE [LARGE SCALE GENOMIC DNA]</scope>
    <source>
        <strain evidence="5 6">ATCC 51372</strain>
    </source>
</reference>
<dbReference type="Proteomes" id="UP000319776">
    <property type="component" value="Unassembled WGS sequence"/>
</dbReference>
<comment type="caution">
    <text evidence="5">The sequence shown here is derived from an EMBL/GenBank/DDBJ whole genome shotgun (WGS) entry which is preliminary data.</text>
</comment>
<dbReference type="Pfam" id="PF01648">
    <property type="entry name" value="ACPS"/>
    <property type="match status" value="1"/>
</dbReference>
<dbReference type="InterPro" id="IPR037143">
    <property type="entry name" value="4-PPantetheinyl_Trfase_dom_sf"/>
</dbReference>
<dbReference type="RefSeq" id="WP_140781060.1">
    <property type="nucleotide sequence ID" value="NZ_VFSS01000001.1"/>
</dbReference>
<dbReference type="InterPro" id="IPR004568">
    <property type="entry name" value="Ppantetheine-prot_Trfase_dom"/>
</dbReference>